<proteinExistence type="predicted"/>
<dbReference type="Proteomes" id="UP001165378">
    <property type="component" value="Unassembled WGS sequence"/>
</dbReference>
<dbReference type="EMBL" id="JAKFHA010000005">
    <property type="protein sequence ID" value="MCF2527968.1"/>
    <property type="molecule type" value="Genomic_DNA"/>
</dbReference>
<dbReference type="AlphaFoldDB" id="A0AA41TYM6"/>
<evidence type="ECO:0000313" key="2">
    <source>
        <dbReference type="Proteomes" id="UP001165378"/>
    </source>
</evidence>
<accession>A0AA41TYM6</accession>
<reference evidence="1" key="1">
    <citation type="submission" date="2022-01" db="EMBL/GenBank/DDBJ databases">
        <title>Genome-Based Taxonomic Classification of the Phylum Actinobacteria.</title>
        <authorList>
            <person name="Gao Y."/>
        </authorList>
    </citation>
    <scope>NUCLEOTIDE SEQUENCE</scope>
    <source>
        <strain evidence="1">KLBMP 8922</strain>
    </source>
</reference>
<dbReference type="RefSeq" id="WP_235052132.1">
    <property type="nucleotide sequence ID" value="NZ_JAKFHA010000005.1"/>
</dbReference>
<sequence length="169" mass="17735">MHDTLMTAAQPAAGPDRISADDRLFLQLRDSLCLAAVDYAGRPEIVHRGGPIGFIRVLDPHTIAVAEFDVPAEASGYAGPVALFLADYTLGTAVTVHGRARTVPLAAVPELVAVLPGNVRGAGMGAERALVVAVDTLVRERPVSLPLLYSRDAVHTVVNRLRTRAAGAA</sequence>
<organism evidence="1 2">
    <name type="scientific">Yinghuangia soli</name>
    <dbReference type="NCBI Taxonomy" id="2908204"/>
    <lineage>
        <taxon>Bacteria</taxon>
        <taxon>Bacillati</taxon>
        <taxon>Actinomycetota</taxon>
        <taxon>Actinomycetes</taxon>
        <taxon>Kitasatosporales</taxon>
        <taxon>Streptomycetaceae</taxon>
        <taxon>Yinghuangia</taxon>
    </lineage>
</organism>
<keyword evidence="2" id="KW-1185">Reference proteome</keyword>
<evidence type="ECO:0000313" key="1">
    <source>
        <dbReference type="EMBL" id="MCF2527968.1"/>
    </source>
</evidence>
<gene>
    <name evidence="1" type="ORF">LZ495_12160</name>
</gene>
<comment type="caution">
    <text evidence="1">The sequence shown here is derived from an EMBL/GenBank/DDBJ whole genome shotgun (WGS) entry which is preliminary data.</text>
</comment>
<protein>
    <submittedName>
        <fullName evidence="1">Uncharacterized protein</fullName>
    </submittedName>
</protein>
<name>A0AA41TYM6_9ACTN</name>